<evidence type="ECO:0000313" key="14">
    <source>
        <dbReference type="EMBL" id="AOG60074.1"/>
    </source>
</evidence>
<dbReference type="PATRIC" id="fig|216938.3.peg.119"/>
<feature type="binding site" evidence="12">
    <location>
        <position position="425"/>
    </location>
    <ligand>
        <name>Zn(2+)</name>
        <dbReference type="ChEBI" id="CHEBI:29105"/>
    </ligand>
</feature>
<dbReference type="InterPro" id="IPR001357">
    <property type="entry name" value="BRCT_dom"/>
</dbReference>
<evidence type="ECO:0000259" key="13">
    <source>
        <dbReference type="PROSITE" id="PS50172"/>
    </source>
</evidence>
<keyword evidence="10 12" id="KW-0464">Manganese</keyword>
<comment type="cofactor">
    <cofactor evidence="12">
        <name>Mg(2+)</name>
        <dbReference type="ChEBI" id="CHEBI:18420"/>
    </cofactor>
    <cofactor evidence="12">
        <name>Mn(2+)</name>
        <dbReference type="ChEBI" id="CHEBI:29035"/>
    </cofactor>
</comment>
<dbReference type="EC" id="6.5.1.2" evidence="12"/>
<dbReference type="Pfam" id="PF01653">
    <property type="entry name" value="DNA_ligase_aden"/>
    <property type="match status" value="1"/>
</dbReference>
<dbReference type="Pfam" id="PF00533">
    <property type="entry name" value="BRCT"/>
    <property type="match status" value="1"/>
</dbReference>
<feature type="active site" description="N6-AMP-lysine intermediate" evidence="12">
    <location>
        <position position="114"/>
    </location>
</feature>
<evidence type="ECO:0000313" key="15">
    <source>
        <dbReference type="Proteomes" id="UP000094378"/>
    </source>
</evidence>
<dbReference type="Gene3D" id="1.10.150.20">
    <property type="entry name" value="5' to 3' exonuclease, C-terminal subdomain"/>
    <property type="match status" value="2"/>
</dbReference>
<feature type="binding site" evidence="12">
    <location>
        <position position="284"/>
    </location>
    <ligand>
        <name>NAD(+)</name>
        <dbReference type="ChEBI" id="CHEBI:57540"/>
    </ligand>
</feature>
<dbReference type="SMART" id="SM00532">
    <property type="entry name" value="LIGANc"/>
    <property type="match status" value="1"/>
</dbReference>
<dbReference type="KEGG" id="shj:SHELI_v1c01190"/>
<dbReference type="CDD" id="cd00114">
    <property type="entry name" value="LIGANc"/>
    <property type="match status" value="1"/>
</dbReference>
<evidence type="ECO:0000256" key="6">
    <source>
        <dbReference type="ARBA" id="ARBA00022833"/>
    </source>
</evidence>
<evidence type="ECO:0000256" key="2">
    <source>
        <dbReference type="ARBA" id="ARBA00022598"/>
    </source>
</evidence>
<dbReference type="PROSITE" id="PS50172">
    <property type="entry name" value="BRCT"/>
    <property type="match status" value="1"/>
</dbReference>
<dbReference type="PROSITE" id="PS01055">
    <property type="entry name" value="DNA_LIGASE_N1"/>
    <property type="match status" value="1"/>
</dbReference>
<dbReference type="NCBIfam" id="NF005932">
    <property type="entry name" value="PRK07956.1"/>
    <property type="match status" value="1"/>
</dbReference>
<dbReference type="PANTHER" id="PTHR23389:SF9">
    <property type="entry name" value="DNA LIGASE"/>
    <property type="match status" value="1"/>
</dbReference>
<dbReference type="PANTHER" id="PTHR23389">
    <property type="entry name" value="CHROMOSOME TRANSMISSION FIDELITY FACTOR 18"/>
    <property type="match status" value="1"/>
</dbReference>
<feature type="binding site" evidence="12">
    <location>
        <position position="420"/>
    </location>
    <ligand>
        <name>Zn(2+)</name>
        <dbReference type="ChEBI" id="CHEBI:29105"/>
    </ligand>
</feature>
<dbReference type="Gene3D" id="2.40.50.140">
    <property type="entry name" value="Nucleic acid-binding proteins"/>
    <property type="match status" value="1"/>
</dbReference>
<comment type="catalytic activity">
    <reaction evidence="11 12">
        <text>NAD(+) + (deoxyribonucleotide)n-3'-hydroxyl + 5'-phospho-(deoxyribonucleotide)m = (deoxyribonucleotide)n+m + AMP + beta-nicotinamide D-nucleotide.</text>
        <dbReference type="EC" id="6.5.1.2"/>
    </reaction>
</comment>
<feature type="binding site" evidence="12">
    <location>
        <position position="170"/>
    </location>
    <ligand>
        <name>NAD(+)</name>
        <dbReference type="ChEBI" id="CHEBI:57540"/>
    </ligand>
</feature>
<keyword evidence="6 12" id="KW-0862">Zinc</keyword>
<dbReference type="FunFam" id="3.30.470.30:FF:000001">
    <property type="entry name" value="DNA ligase"/>
    <property type="match status" value="1"/>
</dbReference>
<dbReference type="Gene3D" id="6.20.10.30">
    <property type="match status" value="1"/>
</dbReference>
<dbReference type="GO" id="GO:0003911">
    <property type="term" value="F:DNA ligase (NAD+) activity"/>
    <property type="evidence" value="ECO:0007669"/>
    <property type="project" value="UniProtKB-UniRule"/>
</dbReference>
<keyword evidence="9 12" id="KW-0234">DNA repair</keyword>
<dbReference type="OrthoDB" id="9759736at2"/>
<dbReference type="RefSeq" id="WP_069115854.1">
    <property type="nucleotide sequence ID" value="NZ_CP017015.1"/>
</dbReference>
<dbReference type="SUPFAM" id="SSF56091">
    <property type="entry name" value="DNA ligase/mRNA capping enzyme, catalytic domain"/>
    <property type="match status" value="1"/>
</dbReference>
<dbReference type="Pfam" id="PF03120">
    <property type="entry name" value="OB_DNA_ligase"/>
    <property type="match status" value="1"/>
</dbReference>
<dbReference type="PIRSF" id="PIRSF001604">
    <property type="entry name" value="LigA"/>
    <property type="match status" value="1"/>
</dbReference>
<dbReference type="STRING" id="216938.SHELI_v1c01190"/>
<dbReference type="InterPro" id="IPR004150">
    <property type="entry name" value="NAD_DNA_ligase_OB"/>
</dbReference>
<gene>
    <name evidence="12 14" type="primary">ligA</name>
    <name evidence="14" type="ORF">SHELI_v1c01190</name>
</gene>
<dbReference type="GO" id="GO:0006260">
    <property type="term" value="P:DNA replication"/>
    <property type="evidence" value="ECO:0007669"/>
    <property type="project" value="UniProtKB-KW"/>
</dbReference>
<dbReference type="SUPFAM" id="SSF47781">
    <property type="entry name" value="RuvA domain 2-like"/>
    <property type="match status" value="1"/>
</dbReference>
<dbReference type="Pfam" id="PF03119">
    <property type="entry name" value="DNA_ligase_ZBD"/>
    <property type="match status" value="1"/>
</dbReference>
<evidence type="ECO:0000256" key="5">
    <source>
        <dbReference type="ARBA" id="ARBA00022763"/>
    </source>
</evidence>
<name>A0A1B3SJF8_9MOLU</name>
<dbReference type="InterPro" id="IPR018239">
    <property type="entry name" value="DNA_ligase_AS"/>
</dbReference>
<keyword evidence="8 12" id="KW-0520">NAD</keyword>
<protein>
    <recommendedName>
        <fullName evidence="12">DNA ligase</fullName>
        <ecNumber evidence="12">6.5.1.2</ecNumber>
    </recommendedName>
    <alternativeName>
        <fullName evidence="12">Polydeoxyribonucleotide synthase [NAD(+)]</fullName>
    </alternativeName>
</protein>
<organism evidence="14 15">
    <name type="scientific">Spiroplasma helicoides</name>
    <dbReference type="NCBI Taxonomy" id="216938"/>
    <lineage>
        <taxon>Bacteria</taxon>
        <taxon>Bacillati</taxon>
        <taxon>Mycoplasmatota</taxon>
        <taxon>Mollicutes</taxon>
        <taxon>Entomoplasmatales</taxon>
        <taxon>Spiroplasmataceae</taxon>
        <taxon>Spiroplasma</taxon>
    </lineage>
</organism>
<proteinExistence type="inferred from homology"/>
<reference evidence="14 15" key="1">
    <citation type="submission" date="2016-08" db="EMBL/GenBank/DDBJ databases">
        <title>Complete genome sequence of Spiroplasma helicoides TABS-2 (DSM 22551).</title>
        <authorList>
            <person name="Shen W.-Y."/>
            <person name="Lo W.-S."/>
            <person name="Lai Y.-C."/>
            <person name="Kuo C.-H."/>
        </authorList>
    </citation>
    <scope>NUCLEOTIDE SEQUENCE [LARGE SCALE GENOMIC DNA]</scope>
    <source>
        <strain evidence="14 15">TABS-2</strain>
    </source>
</reference>
<evidence type="ECO:0000256" key="4">
    <source>
        <dbReference type="ARBA" id="ARBA00022723"/>
    </source>
</evidence>
<dbReference type="Proteomes" id="UP000094378">
    <property type="component" value="Chromosome"/>
</dbReference>
<evidence type="ECO:0000256" key="10">
    <source>
        <dbReference type="ARBA" id="ARBA00023211"/>
    </source>
</evidence>
<dbReference type="NCBIfam" id="TIGR00575">
    <property type="entry name" value="dnlj"/>
    <property type="match status" value="1"/>
</dbReference>
<feature type="domain" description="BRCT" evidence="13">
    <location>
        <begin position="587"/>
        <end position="664"/>
    </location>
</feature>
<dbReference type="InterPro" id="IPR013839">
    <property type="entry name" value="DNAligase_adenylation"/>
</dbReference>
<feature type="binding site" evidence="12">
    <location>
        <begin position="32"/>
        <end position="36"/>
    </location>
    <ligand>
        <name>NAD(+)</name>
        <dbReference type="ChEBI" id="CHEBI:57540"/>
    </ligand>
</feature>
<keyword evidence="7 12" id="KW-0460">Magnesium</keyword>
<dbReference type="Gene3D" id="3.30.470.30">
    <property type="entry name" value="DNA ligase/mRNA capping enzyme"/>
    <property type="match status" value="1"/>
</dbReference>
<dbReference type="InterPro" id="IPR003583">
    <property type="entry name" value="Hlx-hairpin-Hlx_DNA-bd_motif"/>
</dbReference>
<evidence type="ECO:0000256" key="11">
    <source>
        <dbReference type="ARBA" id="ARBA00034005"/>
    </source>
</evidence>
<dbReference type="InterPro" id="IPR004149">
    <property type="entry name" value="Znf_DNAligase_C4"/>
</dbReference>
<dbReference type="CDD" id="cd17748">
    <property type="entry name" value="BRCT_DNA_ligase_like"/>
    <property type="match status" value="1"/>
</dbReference>
<evidence type="ECO:0000256" key="8">
    <source>
        <dbReference type="ARBA" id="ARBA00023027"/>
    </source>
</evidence>
<dbReference type="Gene3D" id="1.10.287.610">
    <property type="entry name" value="Helix hairpin bin"/>
    <property type="match status" value="1"/>
</dbReference>
<feature type="binding site" evidence="12">
    <location>
        <position position="308"/>
    </location>
    <ligand>
        <name>NAD(+)</name>
        <dbReference type="ChEBI" id="CHEBI:57540"/>
    </ligand>
</feature>
<keyword evidence="3 12" id="KW-0235">DNA replication</keyword>
<comment type="similarity">
    <text evidence="12">Belongs to the NAD-dependent DNA ligase family. LigA subfamily.</text>
</comment>
<dbReference type="SUPFAM" id="SSF52113">
    <property type="entry name" value="BRCT domain"/>
    <property type="match status" value="1"/>
</dbReference>
<evidence type="ECO:0000256" key="7">
    <source>
        <dbReference type="ARBA" id="ARBA00022842"/>
    </source>
</evidence>
<feature type="binding site" evidence="12">
    <location>
        <position position="112"/>
    </location>
    <ligand>
        <name>NAD(+)</name>
        <dbReference type="ChEBI" id="CHEBI:57540"/>
    </ligand>
</feature>
<dbReference type="FunFam" id="1.10.287.610:FF:000002">
    <property type="entry name" value="DNA ligase"/>
    <property type="match status" value="1"/>
</dbReference>
<dbReference type="InterPro" id="IPR001679">
    <property type="entry name" value="DNA_ligase"/>
</dbReference>
<dbReference type="InterPro" id="IPR036420">
    <property type="entry name" value="BRCT_dom_sf"/>
</dbReference>
<dbReference type="GO" id="GO:0003677">
    <property type="term" value="F:DNA binding"/>
    <property type="evidence" value="ECO:0007669"/>
    <property type="project" value="InterPro"/>
</dbReference>
<keyword evidence="5 12" id="KW-0227">DNA damage</keyword>
<dbReference type="SUPFAM" id="SSF50249">
    <property type="entry name" value="Nucleic acid-binding proteins"/>
    <property type="match status" value="1"/>
</dbReference>
<evidence type="ECO:0000256" key="3">
    <source>
        <dbReference type="ARBA" id="ARBA00022705"/>
    </source>
</evidence>
<dbReference type="Gene3D" id="3.40.50.10190">
    <property type="entry name" value="BRCT domain"/>
    <property type="match status" value="1"/>
</dbReference>
<dbReference type="FunFam" id="1.10.150.20:FF:000007">
    <property type="entry name" value="DNA ligase"/>
    <property type="match status" value="1"/>
</dbReference>
<dbReference type="Pfam" id="PF12826">
    <property type="entry name" value="HHH_2"/>
    <property type="match status" value="1"/>
</dbReference>
<dbReference type="GO" id="GO:0006281">
    <property type="term" value="P:DNA repair"/>
    <property type="evidence" value="ECO:0007669"/>
    <property type="project" value="UniProtKB-KW"/>
</dbReference>
<dbReference type="GO" id="GO:0046872">
    <property type="term" value="F:metal ion binding"/>
    <property type="evidence" value="ECO:0007669"/>
    <property type="project" value="UniProtKB-KW"/>
</dbReference>
<evidence type="ECO:0000256" key="1">
    <source>
        <dbReference type="ARBA" id="ARBA00004067"/>
    </source>
</evidence>
<evidence type="ECO:0000256" key="12">
    <source>
        <dbReference type="HAMAP-Rule" id="MF_01588"/>
    </source>
</evidence>
<dbReference type="AlphaFoldDB" id="A0A1B3SJF8"/>
<dbReference type="FunFam" id="1.10.150.20:FF:000006">
    <property type="entry name" value="DNA ligase"/>
    <property type="match status" value="1"/>
</dbReference>
<dbReference type="SMART" id="SM00278">
    <property type="entry name" value="HhH1"/>
    <property type="match status" value="4"/>
</dbReference>
<dbReference type="InterPro" id="IPR012340">
    <property type="entry name" value="NA-bd_OB-fold"/>
</dbReference>
<feature type="binding site" evidence="12">
    <location>
        <position position="402"/>
    </location>
    <ligand>
        <name>Zn(2+)</name>
        <dbReference type="ChEBI" id="CHEBI:29105"/>
    </ligand>
</feature>
<dbReference type="HAMAP" id="MF_01588">
    <property type="entry name" value="DNA_ligase_A"/>
    <property type="match status" value="1"/>
</dbReference>
<feature type="binding site" evidence="12">
    <location>
        <position position="135"/>
    </location>
    <ligand>
        <name>NAD(+)</name>
        <dbReference type="ChEBI" id="CHEBI:57540"/>
    </ligand>
</feature>
<keyword evidence="2 12" id="KW-0436">Ligase</keyword>
<keyword evidence="15" id="KW-1185">Reference proteome</keyword>
<feature type="binding site" evidence="12">
    <location>
        <position position="405"/>
    </location>
    <ligand>
        <name>Zn(2+)</name>
        <dbReference type="ChEBI" id="CHEBI:29105"/>
    </ligand>
</feature>
<dbReference type="InterPro" id="IPR013840">
    <property type="entry name" value="DNAligase_N"/>
</dbReference>
<dbReference type="EMBL" id="CP017015">
    <property type="protein sequence ID" value="AOG60074.1"/>
    <property type="molecule type" value="Genomic_DNA"/>
</dbReference>
<comment type="function">
    <text evidence="1 12">DNA ligase that catalyzes the formation of phosphodiester linkages between 5'-phosphoryl and 3'-hydroxyl groups in double-stranded DNA using NAD as a coenzyme and as the energy source for the reaction. It is essential for DNA replication and repair of damaged DNA.</text>
</comment>
<feature type="binding site" evidence="12">
    <location>
        <begin position="81"/>
        <end position="82"/>
    </location>
    <ligand>
        <name>NAD(+)</name>
        <dbReference type="ChEBI" id="CHEBI:57540"/>
    </ligand>
</feature>
<dbReference type="InterPro" id="IPR010994">
    <property type="entry name" value="RuvA_2-like"/>
</dbReference>
<dbReference type="SMART" id="SM00292">
    <property type="entry name" value="BRCT"/>
    <property type="match status" value="1"/>
</dbReference>
<sequence length="664" mass="76222">MDTIKNKIEELKEKLNEWGYAYYVLDSPMVDDAEYDKYYRELQSLEQEYPDLITSDSPTQRVGGIILDKFEKYQHKTPMLSLANAFNEKDLRDFDNQIYKEIKNKIYNFFVEPKIDGLSISLIYNNGTFVKAVTRGDGFFGEDVTTNVKTIKSIPLVISDKNDYVEIRGEVFLSKKEFEKINQKRLEIGEPLFANPRNAAAGTLRQLDSNVAASRNLDAYLYYFLNHEIVSTHSESLDYISKMKFKVNELGKLCQNIDEVIKHIQFISEQRMNLNYEIDGVVIKVNDFNLYEALGYTSKFPKWAIAYKFPAEIKTTRLLDIFASVGRTGRITYNAVLEPVELAGTKVQAATLHNADFIKQRDIRIGSIVKVKKAGDIIPEILEPIKNEDFESLDVWQESNQCPECNSVLERVESEVDQYCINTSCPRKILRSMEHFVSRDAMNIEGLSIKILEKLFNNGYLKNISDIYFLKKHKEKIIELDKMGTKSVENLLDAIEKSKSNSAEKLFFGLGIRHVGKKTAQVLLKNFKSIYELRKIEYEVLENIYDIGPTIAKSIIDWFDNKDNDKLLMQLEKCEVNFNYNGLSETNFNENISNKSFVITGTLSQPRNHFKKILEDYGAKVIESVSKKTDYVLAGIEAGSKLEKAIKLGVKVINEEDLLSMLGE</sequence>
<evidence type="ECO:0000256" key="9">
    <source>
        <dbReference type="ARBA" id="ARBA00023204"/>
    </source>
</evidence>
<accession>A0A1B3SJF8</accession>
<dbReference type="GO" id="GO:0005829">
    <property type="term" value="C:cytosol"/>
    <property type="evidence" value="ECO:0007669"/>
    <property type="project" value="TreeGrafter"/>
</dbReference>
<dbReference type="InterPro" id="IPR041663">
    <property type="entry name" value="DisA/LigA_HHH"/>
</dbReference>
<keyword evidence="4 12" id="KW-0479">Metal-binding</keyword>